<dbReference type="EMBL" id="SOEZ01000033">
    <property type="protein sequence ID" value="TFB52571.1"/>
    <property type="molecule type" value="Genomic_DNA"/>
</dbReference>
<proteinExistence type="predicted"/>
<sequence length="145" mass="14282">MIVNNVRGTRSRGLAAGALAASVAFLLSACASSVPLAQETNGSPAGQSASPTTTPAPLVSAIVMSGSQLVSETAGGQPVATVDFEQGTDAAVAFLTAALGVAPEQPPASDDACRGTLDASYAWATRASQRSCSPSGSRPTRSASS</sequence>
<evidence type="ECO:0000313" key="2">
    <source>
        <dbReference type="EMBL" id="TFB52571.1"/>
    </source>
</evidence>
<evidence type="ECO:0000256" key="1">
    <source>
        <dbReference type="SAM" id="SignalP"/>
    </source>
</evidence>
<accession>A0A4R8UFE1</accession>
<feature type="signal peptide" evidence="1">
    <location>
        <begin position="1"/>
        <end position="37"/>
    </location>
</feature>
<comment type="caution">
    <text evidence="2">The sequence shown here is derived from an EMBL/GenBank/DDBJ whole genome shotgun (WGS) entry which is preliminary data.</text>
</comment>
<keyword evidence="1" id="KW-0732">Signal</keyword>
<dbReference type="PROSITE" id="PS51257">
    <property type="entry name" value="PROKAR_LIPOPROTEIN"/>
    <property type="match status" value="1"/>
</dbReference>
<dbReference type="Proteomes" id="UP000297866">
    <property type="component" value="Unassembled WGS sequence"/>
</dbReference>
<protein>
    <submittedName>
        <fullName evidence="2">Uncharacterized protein</fullName>
    </submittedName>
</protein>
<reference evidence="2 3" key="1">
    <citation type="submission" date="2019-03" db="EMBL/GenBank/DDBJ databases">
        <title>Genomics of glacier-inhabiting Cryobacterium strains.</title>
        <authorList>
            <person name="Liu Q."/>
            <person name="Xin Y.-H."/>
        </authorList>
    </citation>
    <scope>NUCLEOTIDE SEQUENCE [LARGE SCALE GENOMIC DNA]</scope>
    <source>
        <strain evidence="2 3">Sr47</strain>
    </source>
</reference>
<keyword evidence="3" id="KW-1185">Reference proteome</keyword>
<dbReference type="RefSeq" id="WP_134489180.1">
    <property type="nucleotide sequence ID" value="NZ_SOEZ01000033.1"/>
</dbReference>
<organism evidence="2 3">
    <name type="scientific">Cryobacterium tagatosivorans</name>
    <dbReference type="NCBI Taxonomy" id="1259199"/>
    <lineage>
        <taxon>Bacteria</taxon>
        <taxon>Bacillati</taxon>
        <taxon>Actinomycetota</taxon>
        <taxon>Actinomycetes</taxon>
        <taxon>Micrococcales</taxon>
        <taxon>Microbacteriaceae</taxon>
        <taxon>Cryobacterium</taxon>
    </lineage>
</organism>
<name>A0A4R8UFE1_9MICO</name>
<feature type="chain" id="PRO_5039365378" evidence="1">
    <location>
        <begin position="38"/>
        <end position="145"/>
    </location>
</feature>
<dbReference type="AlphaFoldDB" id="A0A4R8UFE1"/>
<evidence type="ECO:0000313" key="3">
    <source>
        <dbReference type="Proteomes" id="UP000297866"/>
    </source>
</evidence>
<gene>
    <name evidence="2" type="ORF">E3O23_06130</name>
</gene>